<organism evidence="1 2">
    <name type="scientific">Yersinia wautersii</name>
    <dbReference type="NCBI Taxonomy" id="1341643"/>
    <lineage>
        <taxon>Bacteria</taxon>
        <taxon>Pseudomonadati</taxon>
        <taxon>Pseudomonadota</taxon>
        <taxon>Gammaproteobacteria</taxon>
        <taxon>Enterobacterales</taxon>
        <taxon>Yersiniaceae</taxon>
        <taxon>Yersinia</taxon>
    </lineage>
</organism>
<comment type="caution">
    <text evidence="1">The sequence shown here is derived from an EMBL/GenBank/DDBJ whole genome shotgun (WGS) entry which is preliminary data.</text>
</comment>
<accession>A0ABM9TAS2</accession>
<proteinExistence type="predicted"/>
<dbReference type="EMBL" id="CVMG01000001">
    <property type="protein sequence ID" value="CRG48602.1"/>
    <property type="molecule type" value="Genomic_DNA"/>
</dbReference>
<evidence type="ECO:0000313" key="1">
    <source>
        <dbReference type="EMBL" id="CRG48602.1"/>
    </source>
</evidence>
<gene>
    <name evidence="1" type="ORF">ERS008478_00107</name>
</gene>
<dbReference type="Proteomes" id="UP000047420">
    <property type="component" value="Unassembled WGS sequence"/>
</dbReference>
<keyword evidence="2" id="KW-1185">Reference proteome</keyword>
<name>A0ABM9TAS2_9GAMM</name>
<sequence length="167" mass="18803">MTSLQTLLQLPRGWQVLQQITSPLGVSINLRATRKSANCPECLKCGSAVHSCRRRHIQYLPCSGQTLYLTQIYFIVDAQHPPQLKSSLLSRYNAKNNTLIIGLPSLVAQLRFSHHLKYRHKRTLEDQCCANTPIRCHIYPVCIPWTSDSSLKIALAAINNIASFAHP</sequence>
<evidence type="ECO:0008006" key="3">
    <source>
        <dbReference type="Google" id="ProtNLM"/>
    </source>
</evidence>
<protein>
    <recommendedName>
        <fullName evidence="3">Transposase</fullName>
    </recommendedName>
</protein>
<evidence type="ECO:0000313" key="2">
    <source>
        <dbReference type="Proteomes" id="UP000047420"/>
    </source>
</evidence>
<reference evidence="1 2" key="1">
    <citation type="submission" date="2015-03" db="EMBL/GenBank/DDBJ databases">
        <authorList>
            <consortium name="Pathogen Informatics"/>
            <person name="Murphy D."/>
        </authorList>
    </citation>
    <scope>NUCLEOTIDE SEQUENCE [LARGE SCALE GENOMIC DNA]</scope>
    <source>
        <strain evidence="1 2">WP-931201</strain>
    </source>
</reference>